<evidence type="ECO:0000313" key="5">
    <source>
        <dbReference type="EMBL" id="SSX11267.1"/>
    </source>
</evidence>
<dbReference type="Pfam" id="PF00112">
    <property type="entry name" value="Peptidase_C1"/>
    <property type="match status" value="1"/>
</dbReference>
<keyword evidence="2" id="KW-0732">Signal</keyword>
<dbReference type="InterPro" id="IPR038765">
    <property type="entry name" value="Papain-like_cys_pep_sf"/>
</dbReference>
<dbReference type="Pfam" id="PF08246">
    <property type="entry name" value="Inhibitor_I29"/>
    <property type="match status" value="1"/>
</dbReference>
<accession>A0A336MM66</accession>
<evidence type="ECO:0000313" key="6">
    <source>
        <dbReference type="EMBL" id="SSX30835.1"/>
    </source>
</evidence>
<dbReference type="GO" id="GO:0008234">
    <property type="term" value="F:cysteine-type peptidase activity"/>
    <property type="evidence" value="ECO:0007669"/>
    <property type="project" value="InterPro"/>
</dbReference>
<proteinExistence type="inferred from homology"/>
<evidence type="ECO:0000259" key="4">
    <source>
        <dbReference type="SMART" id="SM00848"/>
    </source>
</evidence>
<dbReference type="EMBL" id="UFQS01001499">
    <property type="protein sequence ID" value="SSX11267.1"/>
    <property type="molecule type" value="Genomic_DNA"/>
</dbReference>
<dbReference type="SUPFAM" id="SSF54001">
    <property type="entry name" value="Cysteine proteinases"/>
    <property type="match status" value="1"/>
</dbReference>
<dbReference type="GO" id="GO:0006508">
    <property type="term" value="P:proteolysis"/>
    <property type="evidence" value="ECO:0007669"/>
    <property type="project" value="InterPro"/>
</dbReference>
<evidence type="ECO:0000256" key="1">
    <source>
        <dbReference type="ARBA" id="ARBA00008455"/>
    </source>
</evidence>
<protein>
    <submittedName>
        <fullName evidence="6">CSON002914 protein</fullName>
    </submittedName>
</protein>
<reference evidence="6" key="2">
    <citation type="submission" date="2018-07" db="EMBL/GenBank/DDBJ databases">
        <authorList>
            <person name="Quirk P.G."/>
            <person name="Krulwich T.A."/>
        </authorList>
    </citation>
    <scope>NUCLEOTIDE SEQUENCE</scope>
</reference>
<reference evidence="5" key="1">
    <citation type="submission" date="2018-04" db="EMBL/GenBank/DDBJ databases">
        <authorList>
            <person name="Go L.Y."/>
            <person name="Mitchell J.A."/>
        </authorList>
    </citation>
    <scope>NUCLEOTIDE SEQUENCE</scope>
    <source>
        <tissue evidence="5">Whole organism</tissue>
    </source>
</reference>
<dbReference type="VEuPathDB" id="VectorBase:CSON002914"/>
<feature type="chain" id="PRO_5036062352" evidence="2">
    <location>
        <begin position="16"/>
        <end position="311"/>
    </location>
</feature>
<dbReference type="Gene3D" id="1.10.287.2250">
    <property type="match status" value="1"/>
</dbReference>
<sequence length="311" mass="35973">MKLFALILIFGVTQAFNRECKFHASAKSSKEHSDETKEIMPDQLITLSLNEKEAQERINLEIEHGWNNFKMTHSKQYANNEEEIKRKEIFKTNLKMIQSHNDRFNKGTETFAMGINKFTDMTSQEFKDKYLNYKPLDTLPIDMMKDIEFENDCIAFCRPGCEGCDTPPAFKYIKKHGINFEKNYKYLATNSSKCKAKPKFNAPKIIKQFRVLHNDEKLYLKQLRKTGPIEVGVCADHWKHYKHGIFTAKNCGCSGPNHSVVIVGAKKEYGEKLWFIRNSWGTDWGIAGHANIRMYENACDIAEEGATYIIV</sequence>
<dbReference type="InterPro" id="IPR039417">
    <property type="entry name" value="Peptidase_C1A_papain-like"/>
</dbReference>
<dbReference type="InterPro" id="IPR013128">
    <property type="entry name" value="Peptidase_C1A"/>
</dbReference>
<organism evidence="6">
    <name type="scientific">Culicoides sonorensis</name>
    <name type="common">Biting midge</name>
    <dbReference type="NCBI Taxonomy" id="179676"/>
    <lineage>
        <taxon>Eukaryota</taxon>
        <taxon>Metazoa</taxon>
        <taxon>Ecdysozoa</taxon>
        <taxon>Arthropoda</taxon>
        <taxon>Hexapoda</taxon>
        <taxon>Insecta</taxon>
        <taxon>Pterygota</taxon>
        <taxon>Neoptera</taxon>
        <taxon>Endopterygota</taxon>
        <taxon>Diptera</taxon>
        <taxon>Nematocera</taxon>
        <taxon>Chironomoidea</taxon>
        <taxon>Ceratopogonidae</taxon>
        <taxon>Ceratopogoninae</taxon>
        <taxon>Culicoides</taxon>
        <taxon>Monoculicoides</taxon>
    </lineage>
</organism>
<dbReference type="CDD" id="cd02248">
    <property type="entry name" value="Peptidase_C1A"/>
    <property type="match status" value="1"/>
</dbReference>
<dbReference type="PANTHER" id="PTHR12411">
    <property type="entry name" value="CYSTEINE PROTEASE FAMILY C1-RELATED"/>
    <property type="match status" value="1"/>
</dbReference>
<name>A0A336MM66_CULSO</name>
<feature type="domain" description="Peptidase C1A papain C-terminal" evidence="3">
    <location>
        <begin position="127"/>
        <end position="310"/>
    </location>
</feature>
<dbReference type="InterPro" id="IPR013201">
    <property type="entry name" value="Prot_inhib_I29"/>
</dbReference>
<evidence type="ECO:0000256" key="2">
    <source>
        <dbReference type="SAM" id="SignalP"/>
    </source>
</evidence>
<dbReference type="SMART" id="SM00848">
    <property type="entry name" value="Inhibitor_I29"/>
    <property type="match status" value="1"/>
</dbReference>
<dbReference type="Gene3D" id="3.90.70.10">
    <property type="entry name" value="Cysteine proteinases"/>
    <property type="match status" value="1"/>
</dbReference>
<comment type="similarity">
    <text evidence="1">Belongs to the peptidase C1 family.</text>
</comment>
<gene>
    <name evidence="6" type="primary">CSON002914</name>
</gene>
<feature type="domain" description="Cathepsin propeptide inhibitor" evidence="4">
    <location>
        <begin position="66"/>
        <end position="126"/>
    </location>
</feature>
<dbReference type="SMART" id="SM00645">
    <property type="entry name" value="Pept_C1"/>
    <property type="match status" value="1"/>
</dbReference>
<dbReference type="EMBL" id="UFQT01001499">
    <property type="protein sequence ID" value="SSX30835.1"/>
    <property type="molecule type" value="Genomic_DNA"/>
</dbReference>
<feature type="signal peptide" evidence="2">
    <location>
        <begin position="1"/>
        <end position="15"/>
    </location>
</feature>
<dbReference type="InterPro" id="IPR000668">
    <property type="entry name" value="Peptidase_C1A_C"/>
</dbReference>
<evidence type="ECO:0000259" key="3">
    <source>
        <dbReference type="SMART" id="SM00645"/>
    </source>
</evidence>
<dbReference type="AlphaFoldDB" id="A0A336MM66"/>